<dbReference type="GO" id="GO:0017000">
    <property type="term" value="P:antibiotic biosynthetic process"/>
    <property type="evidence" value="ECO:0007669"/>
    <property type="project" value="UniProtKB-ARBA"/>
</dbReference>
<evidence type="ECO:0000256" key="1">
    <source>
        <dbReference type="ARBA" id="ARBA00022450"/>
    </source>
</evidence>
<dbReference type="FunFam" id="1.10.1200.10:FF:000007">
    <property type="entry name" value="Probable polyketide synthase pks17"/>
    <property type="match status" value="1"/>
</dbReference>
<evidence type="ECO:0000256" key="5">
    <source>
        <dbReference type="SAM" id="MobiDB-lite"/>
    </source>
</evidence>
<organism evidence="7 8">
    <name type="scientific">Streptomyces qinzhouensis</name>
    <dbReference type="NCBI Taxonomy" id="2599401"/>
    <lineage>
        <taxon>Bacteria</taxon>
        <taxon>Bacillati</taxon>
        <taxon>Actinomycetota</taxon>
        <taxon>Actinomycetes</taxon>
        <taxon>Kitasatosporales</taxon>
        <taxon>Streptomycetaceae</taxon>
        <taxon>Streptomyces</taxon>
    </lineage>
</organism>
<dbReference type="SMART" id="SM00823">
    <property type="entry name" value="PKS_PP"/>
    <property type="match status" value="1"/>
</dbReference>
<evidence type="ECO:0000313" key="8">
    <source>
        <dbReference type="Proteomes" id="UP000320580"/>
    </source>
</evidence>
<keyword evidence="4" id="KW-0511">Multifunctional enzyme</keyword>
<dbReference type="PROSITE" id="PS50075">
    <property type="entry name" value="CARRIER"/>
    <property type="match status" value="1"/>
</dbReference>
<name>A0A5B8JN86_9ACTN</name>
<keyword evidence="8" id="KW-1185">Reference proteome</keyword>
<dbReference type="AlphaFoldDB" id="A0A5B8JN86"/>
<evidence type="ECO:0000256" key="3">
    <source>
        <dbReference type="ARBA" id="ARBA00022679"/>
    </source>
</evidence>
<dbReference type="GO" id="GO:0031177">
    <property type="term" value="F:phosphopantetheine binding"/>
    <property type="evidence" value="ECO:0007669"/>
    <property type="project" value="InterPro"/>
</dbReference>
<dbReference type="OrthoDB" id="9778690at2"/>
<dbReference type="GO" id="GO:0004312">
    <property type="term" value="F:fatty acid synthase activity"/>
    <property type="evidence" value="ECO:0007669"/>
    <property type="project" value="TreeGrafter"/>
</dbReference>
<reference evidence="7 8" key="1">
    <citation type="submission" date="2019-07" db="EMBL/GenBank/DDBJ databases">
        <authorList>
            <person name="Zhu P."/>
        </authorList>
    </citation>
    <scope>NUCLEOTIDE SEQUENCE [LARGE SCALE GENOMIC DNA]</scope>
    <source>
        <strain evidence="7 8">SSL-25</strain>
    </source>
</reference>
<dbReference type="EMBL" id="CP042266">
    <property type="protein sequence ID" value="QDY81401.1"/>
    <property type="molecule type" value="Genomic_DNA"/>
</dbReference>
<evidence type="ECO:0000256" key="2">
    <source>
        <dbReference type="ARBA" id="ARBA00022553"/>
    </source>
</evidence>
<dbReference type="GO" id="GO:0006633">
    <property type="term" value="P:fatty acid biosynthetic process"/>
    <property type="evidence" value="ECO:0007669"/>
    <property type="project" value="TreeGrafter"/>
</dbReference>
<dbReference type="InterPro" id="IPR009081">
    <property type="entry name" value="PP-bd_ACP"/>
</dbReference>
<dbReference type="PANTHER" id="PTHR43775:SF51">
    <property type="entry name" value="INACTIVE PHENOLPHTHIOCEROL SYNTHESIS POLYKETIDE SYNTHASE TYPE I PKS1-RELATED"/>
    <property type="match status" value="1"/>
</dbReference>
<evidence type="ECO:0000259" key="6">
    <source>
        <dbReference type="PROSITE" id="PS50075"/>
    </source>
</evidence>
<dbReference type="InterPro" id="IPR020806">
    <property type="entry name" value="PKS_PP-bd"/>
</dbReference>
<dbReference type="Gene3D" id="3.40.50.720">
    <property type="entry name" value="NAD(P)-binding Rossmann-like Domain"/>
    <property type="match status" value="1"/>
</dbReference>
<evidence type="ECO:0000256" key="4">
    <source>
        <dbReference type="ARBA" id="ARBA00023268"/>
    </source>
</evidence>
<dbReference type="InterPro" id="IPR036736">
    <property type="entry name" value="ACP-like_sf"/>
</dbReference>
<dbReference type="Proteomes" id="UP000320580">
    <property type="component" value="Chromosome"/>
</dbReference>
<keyword evidence="3" id="KW-0808">Transferase</keyword>
<evidence type="ECO:0000313" key="7">
    <source>
        <dbReference type="EMBL" id="QDY81401.1"/>
    </source>
</evidence>
<gene>
    <name evidence="7" type="ORF">FQU76_30110</name>
</gene>
<accession>A0A5B8JN86</accession>
<dbReference type="SMART" id="SM01294">
    <property type="entry name" value="PKS_PP_betabranch"/>
    <property type="match status" value="1"/>
</dbReference>
<feature type="region of interest" description="Disordered" evidence="5">
    <location>
        <begin position="221"/>
        <end position="240"/>
    </location>
</feature>
<feature type="domain" description="Carrier" evidence="6">
    <location>
        <begin position="101"/>
        <end position="176"/>
    </location>
</feature>
<dbReference type="PANTHER" id="PTHR43775">
    <property type="entry name" value="FATTY ACID SYNTHASE"/>
    <property type="match status" value="1"/>
</dbReference>
<keyword evidence="2" id="KW-0597">Phosphoprotein</keyword>
<sequence>MVDAQAEQQLDRRGLRSMSPELAIVAMEDAIKNDETTITVADVDWPKFYSAFASARPRPLLHEIPEVAKLLAEIEADESQTRQEPELAQHLAGLSEAERNRSVLELVRSHAASVLGHANLEAVDSSRGFLDIGFDSLSAVEFKNRLNKSTGLSLPSTLLFDYPNAESLARHIAGQLTTSDSSSLLFSTLEKLESMLLDESVTDQMRLAVRKKIDPLLSLASAETSDSSGEKTADNFDGLSPDEMFKLIDGTLGIESSDAGDAGDAESGEA</sequence>
<dbReference type="Pfam" id="PF00550">
    <property type="entry name" value="PP-binding"/>
    <property type="match status" value="1"/>
</dbReference>
<proteinExistence type="predicted"/>
<dbReference type="KEGG" id="sqz:FQU76_30110"/>
<dbReference type="InterPro" id="IPR050091">
    <property type="entry name" value="PKS_NRPS_Biosynth_Enz"/>
</dbReference>
<keyword evidence="1" id="KW-0596">Phosphopantetheine</keyword>
<dbReference type="Gene3D" id="1.10.1200.10">
    <property type="entry name" value="ACP-like"/>
    <property type="match status" value="1"/>
</dbReference>
<dbReference type="SUPFAM" id="SSF47336">
    <property type="entry name" value="ACP-like"/>
    <property type="match status" value="1"/>
</dbReference>
<protein>
    <recommendedName>
        <fullName evidence="6">Carrier domain-containing protein</fullName>
    </recommendedName>
</protein>